<evidence type="ECO:0000259" key="1">
    <source>
        <dbReference type="Pfam" id="PF02464"/>
    </source>
</evidence>
<name>A0ABW8AMP0_9ACTN</name>
<accession>A0ABW8AMP0</accession>
<dbReference type="InterPro" id="IPR036653">
    <property type="entry name" value="CinA-like_C"/>
</dbReference>
<evidence type="ECO:0000313" key="2">
    <source>
        <dbReference type="EMBL" id="MFI7587638.1"/>
    </source>
</evidence>
<dbReference type="SUPFAM" id="SSF142433">
    <property type="entry name" value="CinA-like"/>
    <property type="match status" value="1"/>
</dbReference>
<dbReference type="Pfam" id="PF02464">
    <property type="entry name" value="CinA"/>
    <property type="match status" value="1"/>
</dbReference>
<dbReference type="InterPro" id="IPR008136">
    <property type="entry name" value="CinA_C"/>
</dbReference>
<feature type="domain" description="CinA C-terminal" evidence="1">
    <location>
        <begin position="14"/>
        <end position="165"/>
    </location>
</feature>
<reference evidence="2 3" key="1">
    <citation type="submission" date="2024-10" db="EMBL/GenBank/DDBJ databases">
        <title>The Natural Products Discovery Center: Release of the First 8490 Sequenced Strains for Exploring Actinobacteria Biosynthetic Diversity.</title>
        <authorList>
            <person name="Kalkreuter E."/>
            <person name="Kautsar S.A."/>
            <person name="Yang D."/>
            <person name="Bader C.D."/>
            <person name="Teijaro C.N."/>
            <person name="Fluegel L."/>
            <person name="Davis C.M."/>
            <person name="Simpson J.R."/>
            <person name="Lauterbach L."/>
            <person name="Steele A.D."/>
            <person name="Gui C."/>
            <person name="Meng S."/>
            <person name="Li G."/>
            <person name="Viehrig K."/>
            <person name="Ye F."/>
            <person name="Su P."/>
            <person name="Kiefer A.F."/>
            <person name="Nichols A."/>
            <person name="Cepeda A.J."/>
            <person name="Yan W."/>
            <person name="Fan B."/>
            <person name="Jiang Y."/>
            <person name="Adhikari A."/>
            <person name="Zheng C.-J."/>
            <person name="Schuster L."/>
            <person name="Cowan T.M."/>
            <person name="Smanski M.J."/>
            <person name="Chevrette M.G."/>
            <person name="De Carvalho L.P.S."/>
            <person name="Shen B."/>
        </authorList>
    </citation>
    <scope>NUCLEOTIDE SEQUENCE [LARGE SCALE GENOMIC DNA]</scope>
    <source>
        <strain evidence="2 3">NPDC049639</strain>
    </source>
</reference>
<dbReference type="Gene3D" id="3.90.950.20">
    <property type="entry name" value="CinA-like"/>
    <property type="match status" value="1"/>
</dbReference>
<proteinExistence type="predicted"/>
<gene>
    <name evidence="2" type="ORF">ACIB24_11240</name>
</gene>
<dbReference type="EMBL" id="JBITLV010000003">
    <property type="protein sequence ID" value="MFI7587638.1"/>
    <property type="molecule type" value="Genomic_DNA"/>
</dbReference>
<keyword evidence="3" id="KW-1185">Reference proteome</keyword>
<comment type="caution">
    <text evidence="2">The sequence shown here is derived from an EMBL/GenBank/DDBJ whole genome shotgun (WGS) entry which is preliminary data.</text>
</comment>
<sequence length="185" mass="18115">MVVPAGDLDPDAAAVRVVLLLGGRGETVACAESLTGGLVTSALVDVPGASTVLRGGVVAYATPLKHTLLGVDDALLTDRGAVDPDVALQMAAGVRERLGADWGCATTGVAGPDPQDGKPPGRVYVAVCGPDGGAGGKAVRELDLPGDRAAVRAASVDAVLGLLLAQVDVSAHSGAPRTPGTGPNG</sequence>
<evidence type="ECO:0000313" key="3">
    <source>
        <dbReference type="Proteomes" id="UP001612915"/>
    </source>
</evidence>
<organism evidence="2 3">
    <name type="scientific">Spongisporangium articulatum</name>
    <dbReference type="NCBI Taxonomy" id="3362603"/>
    <lineage>
        <taxon>Bacteria</taxon>
        <taxon>Bacillati</taxon>
        <taxon>Actinomycetota</taxon>
        <taxon>Actinomycetes</taxon>
        <taxon>Kineosporiales</taxon>
        <taxon>Kineosporiaceae</taxon>
        <taxon>Spongisporangium</taxon>
    </lineage>
</organism>
<protein>
    <submittedName>
        <fullName evidence="2">CinA family protein</fullName>
    </submittedName>
</protein>
<dbReference type="NCBIfam" id="TIGR00199">
    <property type="entry name" value="PncC_domain"/>
    <property type="match status" value="1"/>
</dbReference>
<dbReference type="RefSeq" id="WP_398279698.1">
    <property type="nucleotide sequence ID" value="NZ_JBITLV010000003.1"/>
</dbReference>
<dbReference type="Proteomes" id="UP001612915">
    <property type="component" value="Unassembled WGS sequence"/>
</dbReference>